<dbReference type="PROSITE" id="PS51462">
    <property type="entry name" value="NUDIX"/>
    <property type="match status" value="1"/>
</dbReference>
<proteinExistence type="inferred from homology"/>
<dbReference type="SUPFAM" id="SSF55811">
    <property type="entry name" value="Nudix"/>
    <property type="match status" value="2"/>
</dbReference>
<feature type="domain" description="Nudix hydrolase" evidence="11">
    <location>
        <begin position="140"/>
        <end position="264"/>
    </location>
</feature>
<evidence type="ECO:0000256" key="1">
    <source>
        <dbReference type="ARBA" id="ARBA00001946"/>
    </source>
</evidence>
<dbReference type="CDD" id="cd03429">
    <property type="entry name" value="NUDIX_NADH_pyrophosphatase_Nudt13"/>
    <property type="match status" value="1"/>
</dbReference>
<dbReference type="InterPro" id="IPR015376">
    <property type="entry name" value="Znr_NADH_PPase"/>
</dbReference>
<dbReference type="InterPro" id="IPR000086">
    <property type="entry name" value="NUDIX_hydrolase_dom"/>
</dbReference>
<dbReference type="Pfam" id="PF00293">
    <property type="entry name" value="NUDIX"/>
    <property type="match status" value="1"/>
</dbReference>
<sequence length="271" mass="30608">MVKPNVRPAADEPCWWFIVVAGEVIVTDASPRVPFGCQADLPLPDLQDYTVLQLGELRERPCYLVMADYGDQQFSGLGEFQSLRVLLFEDEALFAMAGRASQVAEFLLTHRYCGRCGSRMETIEWELATQCSRCSHRCYPRISPCIIVAIRRGRQLLLARGKRHKAGLYSILAGFVETGESLEQALHREVMEEAGIEVNQLQYHFSQPWPFPHSLMMGYTAVWQAGQLRLDPLELEQGDWFDIDQLPQTPPAGTIAHRLIELSKALITAES</sequence>
<keyword evidence="13" id="KW-1185">Reference proteome</keyword>
<evidence type="ECO:0000256" key="7">
    <source>
        <dbReference type="ARBA" id="ARBA00022842"/>
    </source>
</evidence>
<dbReference type="Pfam" id="PF09297">
    <property type="entry name" value="Zn_ribbon_NUD"/>
    <property type="match status" value="1"/>
</dbReference>
<evidence type="ECO:0000256" key="9">
    <source>
        <dbReference type="ARBA" id="ARBA00023679"/>
    </source>
</evidence>
<accession>K2L3V6</accession>
<keyword evidence="8" id="KW-0520">NAD</keyword>
<name>K2L3V6_9GAMM</name>
<dbReference type="InterPro" id="IPR049734">
    <property type="entry name" value="NudC-like_C"/>
</dbReference>
<dbReference type="PATRIC" id="fig|740709.3.peg.1155"/>
<dbReference type="EMBL" id="AMRG01000005">
    <property type="protein sequence ID" value="EKE84530.1"/>
    <property type="molecule type" value="Genomic_DNA"/>
</dbReference>
<comment type="caution">
    <text evidence="12">The sequence shown here is derived from an EMBL/GenBank/DDBJ whole genome shotgun (WGS) entry which is preliminary data.</text>
</comment>
<dbReference type="GO" id="GO:0035529">
    <property type="term" value="F:NADH pyrophosphatase activity"/>
    <property type="evidence" value="ECO:0007669"/>
    <property type="project" value="TreeGrafter"/>
</dbReference>
<dbReference type="GO" id="GO:0006742">
    <property type="term" value="P:NADP+ catabolic process"/>
    <property type="evidence" value="ECO:0007669"/>
    <property type="project" value="TreeGrafter"/>
</dbReference>
<keyword evidence="7" id="KW-0460">Magnesium</keyword>
<dbReference type="InterPro" id="IPR020084">
    <property type="entry name" value="NUDIX_hydrolase_CS"/>
</dbReference>
<evidence type="ECO:0000313" key="13">
    <source>
        <dbReference type="Proteomes" id="UP000014115"/>
    </source>
</evidence>
<dbReference type="InterPro" id="IPR050241">
    <property type="entry name" value="NAD-cap_RNA_hydrolase_NudC"/>
</dbReference>
<dbReference type="PRINTS" id="PR00502">
    <property type="entry name" value="NUDIXFAMILY"/>
</dbReference>
<dbReference type="Gene3D" id="3.90.79.10">
    <property type="entry name" value="Nucleoside Triphosphate Pyrophosphohydrolase"/>
    <property type="match status" value="1"/>
</dbReference>
<protein>
    <recommendedName>
        <fullName evidence="4">NAD(+) diphosphatase</fullName>
        <ecNumber evidence="4">3.6.1.22</ecNumber>
    </recommendedName>
</protein>
<dbReference type="EC" id="3.6.1.22" evidence="4"/>
<evidence type="ECO:0000256" key="2">
    <source>
        <dbReference type="ARBA" id="ARBA00001947"/>
    </source>
</evidence>
<gene>
    <name evidence="12" type="ORF">A10D4_05662</name>
</gene>
<evidence type="ECO:0000256" key="4">
    <source>
        <dbReference type="ARBA" id="ARBA00012381"/>
    </source>
</evidence>
<dbReference type="RefSeq" id="WP_008488279.1">
    <property type="nucleotide sequence ID" value="NZ_AMRG01000005.1"/>
</dbReference>
<dbReference type="InterPro" id="IPR015797">
    <property type="entry name" value="NUDIX_hydrolase-like_dom_sf"/>
</dbReference>
<dbReference type="GO" id="GO:0046872">
    <property type="term" value="F:metal ion binding"/>
    <property type="evidence" value="ECO:0007669"/>
    <property type="project" value="UniProtKB-KW"/>
</dbReference>
<comment type="catalytic activity">
    <reaction evidence="9">
        <text>a 5'-end NAD(+)-phospho-ribonucleoside in mRNA + H2O = a 5'-end phospho-adenosine-phospho-ribonucleoside in mRNA + beta-nicotinamide D-ribonucleotide + 2 H(+)</text>
        <dbReference type="Rhea" id="RHEA:60876"/>
        <dbReference type="Rhea" id="RHEA-COMP:15698"/>
        <dbReference type="Rhea" id="RHEA-COMP:15719"/>
        <dbReference type="ChEBI" id="CHEBI:14649"/>
        <dbReference type="ChEBI" id="CHEBI:15377"/>
        <dbReference type="ChEBI" id="CHEBI:15378"/>
        <dbReference type="ChEBI" id="CHEBI:144029"/>
        <dbReference type="ChEBI" id="CHEBI:144051"/>
    </reaction>
    <physiologicalReaction direction="left-to-right" evidence="9">
        <dbReference type="Rhea" id="RHEA:60877"/>
    </physiologicalReaction>
</comment>
<dbReference type="Gene3D" id="3.90.79.20">
    <property type="match status" value="1"/>
</dbReference>
<dbReference type="AlphaFoldDB" id="K2L3V6"/>
<comment type="cofactor">
    <cofactor evidence="2">
        <name>Zn(2+)</name>
        <dbReference type="ChEBI" id="CHEBI:29105"/>
    </cofactor>
</comment>
<dbReference type="STRING" id="740709.A10D4_05662"/>
<dbReference type="NCBIfam" id="NF001299">
    <property type="entry name" value="PRK00241.1"/>
    <property type="match status" value="1"/>
</dbReference>
<dbReference type="GO" id="GO:0005829">
    <property type="term" value="C:cytosol"/>
    <property type="evidence" value="ECO:0007669"/>
    <property type="project" value="TreeGrafter"/>
</dbReference>
<evidence type="ECO:0000256" key="10">
    <source>
        <dbReference type="RuleBase" id="RU003476"/>
    </source>
</evidence>
<comment type="cofactor">
    <cofactor evidence="1">
        <name>Mg(2+)</name>
        <dbReference type="ChEBI" id="CHEBI:18420"/>
    </cofactor>
</comment>
<dbReference type="GO" id="GO:0019677">
    <property type="term" value="P:NAD+ catabolic process"/>
    <property type="evidence" value="ECO:0007669"/>
    <property type="project" value="TreeGrafter"/>
</dbReference>
<evidence type="ECO:0000313" key="12">
    <source>
        <dbReference type="EMBL" id="EKE84530.1"/>
    </source>
</evidence>
<dbReference type="eggNOG" id="COG2816">
    <property type="taxonomic scope" value="Bacteria"/>
</dbReference>
<dbReference type="PANTHER" id="PTHR42904:SF6">
    <property type="entry name" value="NAD-CAPPED RNA HYDROLASE NUDT12"/>
    <property type="match status" value="1"/>
</dbReference>
<dbReference type="Proteomes" id="UP000014115">
    <property type="component" value="Unassembled WGS sequence"/>
</dbReference>
<dbReference type="OrthoDB" id="9791656at2"/>
<dbReference type="PANTHER" id="PTHR42904">
    <property type="entry name" value="NUDIX HYDROLASE, NUDC SUBFAMILY"/>
    <property type="match status" value="1"/>
</dbReference>
<dbReference type="PROSITE" id="PS00893">
    <property type="entry name" value="NUDIX_BOX"/>
    <property type="match status" value="1"/>
</dbReference>
<evidence type="ECO:0000256" key="5">
    <source>
        <dbReference type="ARBA" id="ARBA00022723"/>
    </source>
</evidence>
<evidence type="ECO:0000256" key="3">
    <source>
        <dbReference type="ARBA" id="ARBA00009595"/>
    </source>
</evidence>
<reference evidence="12 13" key="1">
    <citation type="journal article" date="2012" name="J. Bacteriol.">
        <title>Genome Sequence of Idiomarina xiamenensis Type Strain 10-D-4.</title>
        <authorList>
            <person name="Lai Q."/>
            <person name="Wang L."/>
            <person name="Wang W."/>
            <person name="Shao Z."/>
        </authorList>
    </citation>
    <scope>NUCLEOTIDE SEQUENCE [LARGE SCALE GENOMIC DNA]</scope>
    <source>
        <strain evidence="12 13">10-D-4</strain>
    </source>
</reference>
<dbReference type="InterPro" id="IPR020476">
    <property type="entry name" value="Nudix_hydrolase"/>
</dbReference>
<organism evidence="12 13">
    <name type="scientific">Idiomarina xiamenensis 10-D-4</name>
    <dbReference type="NCBI Taxonomy" id="740709"/>
    <lineage>
        <taxon>Bacteria</taxon>
        <taxon>Pseudomonadati</taxon>
        <taxon>Pseudomonadota</taxon>
        <taxon>Gammaproteobacteria</taxon>
        <taxon>Alteromonadales</taxon>
        <taxon>Idiomarinaceae</taxon>
        <taxon>Idiomarina</taxon>
    </lineage>
</organism>
<keyword evidence="5" id="KW-0479">Metal-binding</keyword>
<evidence type="ECO:0000256" key="8">
    <source>
        <dbReference type="ARBA" id="ARBA00023027"/>
    </source>
</evidence>
<keyword evidence="6 10" id="KW-0378">Hydrolase</keyword>
<evidence type="ECO:0000256" key="6">
    <source>
        <dbReference type="ARBA" id="ARBA00022801"/>
    </source>
</evidence>
<comment type="similarity">
    <text evidence="3">Belongs to the Nudix hydrolase family. NudC subfamily.</text>
</comment>
<evidence type="ECO:0000259" key="11">
    <source>
        <dbReference type="PROSITE" id="PS51462"/>
    </source>
</evidence>